<reference evidence="2 3" key="1">
    <citation type="submission" date="2016-07" db="EMBL/GenBank/DDBJ databases">
        <title>Pervasive Adenine N6-methylation of Active Genes in Fungi.</title>
        <authorList>
            <consortium name="DOE Joint Genome Institute"/>
            <person name="Mondo S.J."/>
            <person name="Dannebaum R.O."/>
            <person name="Kuo R.C."/>
            <person name="Labutti K."/>
            <person name="Haridas S."/>
            <person name="Kuo A."/>
            <person name="Salamov A."/>
            <person name="Ahrendt S.R."/>
            <person name="Lipzen A."/>
            <person name="Sullivan W."/>
            <person name="Andreopoulos W.B."/>
            <person name="Clum A."/>
            <person name="Lindquist E."/>
            <person name="Daum C."/>
            <person name="Ramamoorthy G.K."/>
            <person name="Gryganskyi A."/>
            <person name="Culley D."/>
            <person name="Magnuson J.K."/>
            <person name="James T.Y."/>
            <person name="O'Malley M.A."/>
            <person name="Stajich J.E."/>
            <person name="Spatafora J.W."/>
            <person name="Visel A."/>
            <person name="Grigoriev I.V."/>
        </authorList>
    </citation>
    <scope>NUCLEOTIDE SEQUENCE [LARGE SCALE GENOMIC DNA]</scope>
    <source>
        <strain evidence="2 3">CBS 115471</strain>
    </source>
</reference>
<protein>
    <submittedName>
        <fullName evidence="2">Uncharacterized protein</fullName>
    </submittedName>
</protein>
<evidence type="ECO:0000313" key="3">
    <source>
        <dbReference type="Proteomes" id="UP000193144"/>
    </source>
</evidence>
<feature type="non-terminal residue" evidence="2">
    <location>
        <position position="1"/>
    </location>
</feature>
<accession>A0A1Y1Y3M3</accession>
<evidence type="ECO:0000313" key="2">
    <source>
        <dbReference type="EMBL" id="ORX92597.1"/>
    </source>
</evidence>
<organism evidence="2 3">
    <name type="scientific">Clohesyomyces aquaticus</name>
    <dbReference type="NCBI Taxonomy" id="1231657"/>
    <lineage>
        <taxon>Eukaryota</taxon>
        <taxon>Fungi</taxon>
        <taxon>Dikarya</taxon>
        <taxon>Ascomycota</taxon>
        <taxon>Pezizomycotina</taxon>
        <taxon>Dothideomycetes</taxon>
        <taxon>Pleosporomycetidae</taxon>
        <taxon>Pleosporales</taxon>
        <taxon>Lindgomycetaceae</taxon>
        <taxon>Clohesyomyces</taxon>
    </lineage>
</organism>
<comment type="caution">
    <text evidence="2">The sequence shown here is derived from an EMBL/GenBank/DDBJ whole genome shotgun (WGS) entry which is preliminary data.</text>
</comment>
<dbReference type="Proteomes" id="UP000193144">
    <property type="component" value="Unassembled WGS sequence"/>
</dbReference>
<feature type="region of interest" description="Disordered" evidence="1">
    <location>
        <begin position="1"/>
        <end position="25"/>
    </location>
</feature>
<keyword evidence="3" id="KW-1185">Reference proteome</keyword>
<proteinExistence type="predicted"/>
<feature type="compositionally biased region" description="Polar residues" evidence="1">
    <location>
        <begin position="1"/>
        <end position="11"/>
    </location>
</feature>
<sequence length="234" mass="26352">RGNGVANTNLYPHTYGYTRPSENYQDNTRINPTVTGANPPQGMARSLPSPSFREVRNDPMSLETIAPGCTNGGMVCQERVQNLVSSPTVLSNPSKIPPGNGAAVLNRSSSRKNLTNSRRTPSGYGSIQNPNDRTQYTNEQPIAILYLHVMLELTWNQATAAYRARYRDNRTVQGLQAKVYRMMSEWGLVHARQSENTKARKASNKEAFRRRFRELNKENLLRVLEKIFGPPRES</sequence>
<gene>
    <name evidence="2" type="ORF">BCR34DRAFT_647924</name>
</gene>
<feature type="region of interest" description="Disordered" evidence="1">
    <location>
        <begin position="87"/>
        <end position="134"/>
    </location>
</feature>
<dbReference type="OrthoDB" id="3954166at2759"/>
<dbReference type="AlphaFoldDB" id="A0A1Y1Y3M3"/>
<feature type="compositionally biased region" description="Polar residues" evidence="1">
    <location>
        <begin position="106"/>
        <end position="134"/>
    </location>
</feature>
<dbReference type="EMBL" id="MCFA01000382">
    <property type="protein sequence ID" value="ORX92597.1"/>
    <property type="molecule type" value="Genomic_DNA"/>
</dbReference>
<evidence type="ECO:0000256" key="1">
    <source>
        <dbReference type="SAM" id="MobiDB-lite"/>
    </source>
</evidence>
<name>A0A1Y1Y3M3_9PLEO</name>